<proteinExistence type="predicted"/>
<dbReference type="RefSeq" id="WP_246335780.1">
    <property type="nucleotide sequence ID" value="NZ_JACHXI010000003.1"/>
</dbReference>
<keyword evidence="1" id="KW-0240">DNA-directed RNA polymerase</keyword>
<reference evidence="1 2" key="1">
    <citation type="submission" date="2020-08" db="EMBL/GenBank/DDBJ databases">
        <title>Genomic Encyclopedia of Type Strains, Phase III (KMG-III): the genomes of soil and plant-associated and newly described type strains.</title>
        <authorList>
            <person name="Whitman W."/>
        </authorList>
    </citation>
    <scope>NUCLEOTIDE SEQUENCE [LARGE SCALE GENOMIC DNA]</scope>
    <source>
        <strain evidence="1 2">CECT 4462</strain>
    </source>
</reference>
<sequence>MAGLYGHVLQQLSLALTQSERDGHANEEGELDVNGLSAAEIGLLQAYLRGDAQWLSGWHAAARQHALISRRLQDADAMLPPAPHRQQEPLLEQHILECALCGSPVDWPKESGEAICPTCGSQLLRARYRPQGRSRH</sequence>
<evidence type="ECO:0000313" key="1">
    <source>
        <dbReference type="EMBL" id="MBB3102528.1"/>
    </source>
</evidence>
<dbReference type="Proteomes" id="UP000549250">
    <property type="component" value="Unassembled WGS sequence"/>
</dbReference>
<keyword evidence="2" id="KW-1185">Reference proteome</keyword>
<gene>
    <name evidence="1" type="ORF">FHR87_000911</name>
</gene>
<accession>A0A839T064</accession>
<protein>
    <submittedName>
        <fullName evidence="1">DNA-directed RNA polymerase subunit RPC12/RpoP</fullName>
    </submittedName>
</protein>
<keyword evidence="1" id="KW-0804">Transcription</keyword>
<dbReference type="EMBL" id="JACHXI010000003">
    <property type="protein sequence ID" value="MBB3102528.1"/>
    <property type="molecule type" value="Genomic_DNA"/>
</dbReference>
<organism evidence="1 2">
    <name type="scientific">Azomonas macrocytogenes</name>
    <name type="common">Azotobacter macrocytogenes</name>
    <dbReference type="NCBI Taxonomy" id="69962"/>
    <lineage>
        <taxon>Bacteria</taxon>
        <taxon>Pseudomonadati</taxon>
        <taxon>Pseudomonadota</taxon>
        <taxon>Gammaproteobacteria</taxon>
        <taxon>Pseudomonadales</taxon>
        <taxon>Pseudomonadaceae</taxon>
        <taxon>Azomonas</taxon>
    </lineage>
</organism>
<dbReference type="AlphaFoldDB" id="A0A839T064"/>
<dbReference type="GO" id="GO:0000428">
    <property type="term" value="C:DNA-directed RNA polymerase complex"/>
    <property type="evidence" value="ECO:0007669"/>
    <property type="project" value="UniProtKB-KW"/>
</dbReference>
<evidence type="ECO:0000313" key="2">
    <source>
        <dbReference type="Proteomes" id="UP000549250"/>
    </source>
</evidence>
<name>A0A839T064_AZOMA</name>
<comment type="caution">
    <text evidence="1">The sequence shown here is derived from an EMBL/GenBank/DDBJ whole genome shotgun (WGS) entry which is preliminary data.</text>
</comment>